<evidence type="ECO:0000256" key="1">
    <source>
        <dbReference type="SAM" id="Phobius"/>
    </source>
</evidence>
<dbReference type="PANTHER" id="PTHR40057:SF1">
    <property type="entry name" value="SLR1162 PROTEIN"/>
    <property type="match status" value="1"/>
</dbReference>
<keyword evidence="1" id="KW-1133">Transmembrane helix</keyword>
<dbReference type="InterPro" id="IPR011008">
    <property type="entry name" value="Dimeric_a/b-barrel"/>
</dbReference>
<keyword evidence="1" id="KW-0472">Membrane</keyword>
<organism evidence="2 3">
    <name type="scientific">Paramagnetospirillum magnetotacticum MS-1</name>
    <dbReference type="NCBI Taxonomy" id="272627"/>
    <lineage>
        <taxon>Bacteria</taxon>
        <taxon>Pseudomonadati</taxon>
        <taxon>Pseudomonadota</taxon>
        <taxon>Alphaproteobacteria</taxon>
        <taxon>Rhodospirillales</taxon>
        <taxon>Magnetospirillaceae</taxon>
        <taxon>Paramagnetospirillum</taxon>
    </lineage>
</organism>
<evidence type="ECO:0000313" key="3">
    <source>
        <dbReference type="Proteomes" id="UP000031971"/>
    </source>
</evidence>
<reference evidence="2 3" key="1">
    <citation type="submission" date="2015-01" db="EMBL/GenBank/DDBJ databases">
        <title>Genome Sequence of Magnetospirillum magnetotacticum Strain MS-1.</title>
        <authorList>
            <person name="Marinov G.K."/>
            <person name="Smalley M.D."/>
            <person name="DeSalvo G."/>
        </authorList>
    </citation>
    <scope>NUCLEOTIDE SEQUENCE [LARGE SCALE GENOMIC DNA]</scope>
    <source>
        <strain evidence="2 3">MS-1</strain>
    </source>
</reference>
<dbReference type="AlphaFoldDB" id="A0A0C2YYX6"/>
<keyword evidence="1" id="KW-0812">Transmembrane</keyword>
<feature type="transmembrane region" description="Helical" evidence="1">
    <location>
        <begin position="151"/>
        <end position="170"/>
    </location>
</feature>
<dbReference type="OrthoDB" id="1494254at2"/>
<feature type="transmembrane region" description="Helical" evidence="1">
    <location>
        <begin position="123"/>
        <end position="145"/>
    </location>
</feature>
<dbReference type="PANTHER" id="PTHR40057">
    <property type="entry name" value="SLR1162 PROTEIN"/>
    <property type="match status" value="1"/>
</dbReference>
<sequence>MMEGQTGPVTVSIARKAVPGREADYEAWISRVTAEVCHWPGYQGVNVLRPAAATDYAYVTIYRFSTWEQCHAFEKSEERARLLLELDGMVESEAEIKKVTGLEFWFDLPEVPAQLRPSPHKMALVVTFVAYGVVMGLTFTIGPHISGLPVWLRALIMVSAQVTLMTYVFMPQATRVLRRWLFGSVGSASAPKRAG</sequence>
<name>A0A0C2YYX6_PARME</name>
<dbReference type="RefSeq" id="WP_009869786.1">
    <property type="nucleotide sequence ID" value="NZ_JXSL01000020.1"/>
</dbReference>
<protein>
    <submittedName>
        <fullName evidence="2">Putative membrane protein</fullName>
    </submittedName>
</protein>
<dbReference type="Proteomes" id="UP000031971">
    <property type="component" value="Unassembled WGS sequence"/>
</dbReference>
<evidence type="ECO:0000313" key="2">
    <source>
        <dbReference type="EMBL" id="KIL99875.1"/>
    </source>
</evidence>
<comment type="caution">
    <text evidence="2">The sequence shown here is derived from an EMBL/GenBank/DDBJ whole genome shotgun (WGS) entry which is preliminary data.</text>
</comment>
<dbReference type="InterPro" id="IPR038762">
    <property type="entry name" value="ABM_predict"/>
</dbReference>
<dbReference type="SUPFAM" id="SSF54909">
    <property type="entry name" value="Dimeric alpha+beta barrel"/>
    <property type="match status" value="1"/>
</dbReference>
<dbReference type="EMBL" id="JXSL01000020">
    <property type="protein sequence ID" value="KIL99875.1"/>
    <property type="molecule type" value="Genomic_DNA"/>
</dbReference>
<gene>
    <name evidence="2" type="ORF">CCC_02664</name>
</gene>
<accession>A0A0C2YYX6</accession>
<dbReference type="Gene3D" id="3.30.70.100">
    <property type="match status" value="1"/>
</dbReference>
<proteinExistence type="predicted"/>
<keyword evidence="3" id="KW-1185">Reference proteome</keyword>